<keyword evidence="1" id="KW-1133">Transmembrane helix</keyword>
<comment type="caution">
    <text evidence="2">The sequence shown here is derived from an EMBL/GenBank/DDBJ whole genome shotgun (WGS) entry which is preliminary data.</text>
</comment>
<accession>A0ABN0APV7</accession>
<feature type="transmembrane region" description="Helical" evidence="1">
    <location>
        <begin position="14"/>
        <end position="34"/>
    </location>
</feature>
<organism evidence="2 3">
    <name type="scientific">Chryseobacterium gleum ATCC 35910</name>
    <dbReference type="NCBI Taxonomy" id="525257"/>
    <lineage>
        <taxon>Bacteria</taxon>
        <taxon>Pseudomonadati</taxon>
        <taxon>Bacteroidota</taxon>
        <taxon>Flavobacteriia</taxon>
        <taxon>Flavobacteriales</taxon>
        <taxon>Weeksellaceae</taxon>
        <taxon>Chryseobacterium group</taxon>
        <taxon>Chryseobacterium</taxon>
    </lineage>
</organism>
<evidence type="ECO:0000256" key="1">
    <source>
        <dbReference type="SAM" id="Phobius"/>
    </source>
</evidence>
<keyword evidence="3" id="KW-1185">Reference proteome</keyword>
<keyword evidence="1" id="KW-0472">Membrane</keyword>
<sequence>MKHQKCFIFIHQSVSFLIIVNIAFGYFNSIFFLMKKGLNFKPILIFISKCKSRIEKLINILRLKSN</sequence>
<evidence type="ECO:0000313" key="2">
    <source>
        <dbReference type="EMBL" id="EFK35035.1"/>
    </source>
</evidence>
<keyword evidence="1" id="KW-0812">Transmembrane</keyword>
<gene>
    <name evidence="2" type="ORF">HMPREF0204_14104</name>
</gene>
<protein>
    <submittedName>
        <fullName evidence="2">Uncharacterized protein</fullName>
    </submittedName>
</protein>
<evidence type="ECO:0000313" key="3">
    <source>
        <dbReference type="Proteomes" id="UP000002969"/>
    </source>
</evidence>
<reference evidence="2" key="1">
    <citation type="submission" date="2010-06" db="EMBL/GenBank/DDBJ databases">
        <authorList>
            <person name="Muzny D."/>
            <person name="Qin X."/>
            <person name="Buhay C."/>
            <person name="Dugan-Rocha S."/>
            <person name="Ding Y."/>
            <person name="Chen G."/>
            <person name="Hawes A."/>
            <person name="Holder M."/>
            <person name="Jhangiani S."/>
            <person name="Johnson A."/>
            <person name="Khan Z."/>
            <person name="Li Z."/>
            <person name="Liu W."/>
            <person name="Liu X."/>
            <person name="Perez L."/>
            <person name="Shen H."/>
            <person name="Wang Q."/>
            <person name="Watt J."/>
            <person name="Xi L."/>
            <person name="Xin Y."/>
            <person name="Zhou J."/>
            <person name="Deng J."/>
            <person name="Jiang H."/>
            <person name="Liu Y."/>
            <person name="Qu J."/>
            <person name="Song X.-Z."/>
            <person name="Zhang L."/>
            <person name="Villasana D."/>
            <person name="Johnson A."/>
            <person name="Liu J."/>
            <person name="Liyanage D."/>
            <person name="Lorensuhewa L."/>
            <person name="Robinson T."/>
            <person name="Song A."/>
            <person name="Song B.-B."/>
            <person name="Dinh H."/>
            <person name="Thornton R."/>
            <person name="Coyle M."/>
            <person name="Francisco L."/>
            <person name="Jackson L."/>
            <person name="Javaid M."/>
            <person name="Korchina V."/>
            <person name="Kovar C."/>
            <person name="Mata R."/>
            <person name="Mathew T."/>
            <person name="Ngo R."/>
            <person name="Nguyen L."/>
            <person name="Nguyen N."/>
            <person name="Okwuonu G."/>
            <person name="Ongeri F."/>
            <person name="Pham C."/>
            <person name="Simmons D."/>
            <person name="Wilczek-Boney K."/>
            <person name="Hale W."/>
            <person name="Jakkamsetti A."/>
            <person name="Pham P."/>
            <person name="Ruth R."/>
            <person name="San Lucas F."/>
            <person name="Warren J."/>
            <person name="Zhang J."/>
            <person name="Zhao Z."/>
            <person name="Zhou C."/>
            <person name="Zhu D."/>
            <person name="Lee S."/>
            <person name="Bess C."/>
            <person name="Blankenburg K."/>
            <person name="Forbes L."/>
            <person name="Fu Q."/>
            <person name="Gubbala S."/>
            <person name="Hirani K."/>
            <person name="Jayaseelan J.C."/>
            <person name="Lara F."/>
            <person name="Munidasa M."/>
            <person name="Palculict T."/>
            <person name="Patil S."/>
            <person name="Pu L.-L."/>
            <person name="Saada N."/>
            <person name="Tang L."/>
            <person name="Weissenberger G."/>
            <person name="Zhu Y."/>
            <person name="Hemphill L."/>
            <person name="Shang Y."/>
            <person name="Youmans B."/>
            <person name="Ayvaz T."/>
            <person name="Ross M."/>
            <person name="Santibanez J."/>
            <person name="Aqrawi P."/>
            <person name="Gross S."/>
            <person name="Joshi V."/>
            <person name="Fowler G."/>
            <person name="Nazareth L."/>
            <person name="Reid J."/>
            <person name="Worley K."/>
            <person name="Petrosino J."/>
            <person name="Highlander S."/>
            <person name="Gibbs R."/>
        </authorList>
    </citation>
    <scope>NUCLEOTIDE SEQUENCE [LARGE SCALE GENOMIC DNA]</scope>
    <source>
        <strain evidence="2">ATCC 35910</strain>
    </source>
</reference>
<dbReference type="EMBL" id="ACKQ02000007">
    <property type="protein sequence ID" value="EFK35035.1"/>
    <property type="molecule type" value="Genomic_DNA"/>
</dbReference>
<name>A0ABN0APV7_CHRGE</name>
<dbReference type="Proteomes" id="UP000002969">
    <property type="component" value="Unassembled WGS sequence"/>
</dbReference>
<proteinExistence type="predicted"/>